<dbReference type="HOGENOM" id="CLU_124872_0_0_11"/>
<proteinExistence type="predicted"/>
<evidence type="ECO:0000313" key="1">
    <source>
        <dbReference type="EMBL" id="AKE41227.1"/>
    </source>
</evidence>
<dbReference type="EMBL" id="CP011312">
    <property type="protein sequence ID" value="AKE41227.1"/>
    <property type="molecule type" value="Genomic_DNA"/>
</dbReference>
<reference evidence="1 3" key="1">
    <citation type="journal article" date="2015" name="Genome Announc.">
        <title>Complete Genome Sequence of Corynebacterium kutscheri DSM 20755, a Corynebacterial Type Strain with Remarkably Low G+C Content of Chromosomal DNA.</title>
        <authorList>
            <person name="Ruckert C."/>
            <person name="Albersmeier A."/>
            <person name="Winkler A."/>
            <person name="Tauch A."/>
        </authorList>
    </citation>
    <scope>NUCLEOTIDE SEQUENCE [LARGE SCALE GENOMIC DNA]</scope>
    <source>
        <strain evidence="1 3">DSM 20755</strain>
    </source>
</reference>
<dbReference type="RefSeq" id="WP_046439399.1">
    <property type="nucleotide sequence ID" value="NZ_CP011312.1"/>
</dbReference>
<dbReference type="STRING" id="35755.UL82_05255"/>
<gene>
    <name evidence="2" type="ORF">NCTC949_01617</name>
    <name evidence="1" type="ORF">UL82_05255</name>
</gene>
<keyword evidence="3" id="KW-1185">Reference proteome</keyword>
<evidence type="ECO:0000313" key="3">
    <source>
        <dbReference type="Proteomes" id="UP000033457"/>
    </source>
</evidence>
<dbReference type="AlphaFoldDB" id="A0A0F6QZK9"/>
<protein>
    <submittedName>
        <fullName evidence="1">Uncharacterized protein</fullName>
    </submittedName>
</protein>
<sequence>MNLSTQFRPIIDEFIANLETFATGSYLKEEEREFWEQPFDPAALPRLRALLEAFLSKVETTNVDETSAITLTTQFFTRLSDFNAEYADAVIEPEEQEEIISFVHQVFLSRGIEIEELPEFE</sequence>
<dbReference type="KEGG" id="cku:UL82_05255"/>
<dbReference type="OrthoDB" id="4420002at2"/>
<name>A0A0F6QZK9_9CORY</name>
<evidence type="ECO:0000313" key="2">
    <source>
        <dbReference type="EMBL" id="VEH08503.1"/>
    </source>
</evidence>
<organism evidence="1 3">
    <name type="scientific">Corynebacterium kutscheri</name>
    <dbReference type="NCBI Taxonomy" id="35755"/>
    <lineage>
        <taxon>Bacteria</taxon>
        <taxon>Bacillati</taxon>
        <taxon>Actinomycetota</taxon>
        <taxon>Actinomycetes</taxon>
        <taxon>Mycobacteriales</taxon>
        <taxon>Corynebacteriaceae</taxon>
        <taxon>Corynebacterium</taxon>
    </lineage>
</organism>
<accession>A0A0F6QZK9</accession>
<reference evidence="2 4" key="2">
    <citation type="submission" date="2018-12" db="EMBL/GenBank/DDBJ databases">
        <authorList>
            <consortium name="Pathogen Informatics"/>
        </authorList>
    </citation>
    <scope>NUCLEOTIDE SEQUENCE [LARGE SCALE GENOMIC DNA]</scope>
    <source>
        <strain evidence="2 4">NCTC949</strain>
    </source>
</reference>
<dbReference type="Proteomes" id="UP000033457">
    <property type="component" value="Chromosome"/>
</dbReference>
<dbReference type="Proteomes" id="UP000271380">
    <property type="component" value="Chromosome"/>
</dbReference>
<evidence type="ECO:0000313" key="4">
    <source>
        <dbReference type="Proteomes" id="UP000271380"/>
    </source>
</evidence>
<dbReference type="EMBL" id="LR134377">
    <property type="protein sequence ID" value="VEH08503.1"/>
    <property type="molecule type" value="Genomic_DNA"/>
</dbReference>